<keyword evidence="4 10" id="KW-0472">Membrane</keyword>
<dbReference type="SUPFAM" id="SSF103088">
    <property type="entry name" value="OmpA-like"/>
    <property type="match status" value="1"/>
</dbReference>
<dbReference type="PRINTS" id="PR01021">
    <property type="entry name" value="OMPADOMAIN"/>
</dbReference>
<feature type="signal peptide" evidence="12">
    <location>
        <begin position="1"/>
        <end position="27"/>
    </location>
</feature>
<evidence type="ECO:0000256" key="8">
    <source>
        <dbReference type="ARBA" id="ARBA00023306"/>
    </source>
</evidence>
<keyword evidence="7 14" id="KW-0449">Lipoprotein</keyword>
<comment type="caution">
    <text evidence="14">The sequence shown here is derived from an EMBL/GenBank/DDBJ whole genome shotgun (WGS) entry which is preliminary data.</text>
</comment>
<dbReference type="CDD" id="cd07185">
    <property type="entry name" value="OmpA_C-like"/>
    <property type="match status" value="1"/>
</dbReference>
<evidence type="ECO:0000313" key="15">
    <source>
        <dbReference type="Proteomes" id="UP000782312"/>
    </source>
</evidence>
<evidence type="ECO:0000256" key="5">
    <source>
        <dbReference type="ARBA" id="ARBA00023139"/>
    </source>
</evidence>
<accession>A0A932MQG4</accession>
<evidence type="ECO:0000256" key="1">
    <source>
        <dbReference type="ARBA" id="ARBA00004442"/>
    </source>
</evidence>
<dbReference type="NCBIfam" id="TIGR02802">
    <property type="entry name" value="Pal_lipo"/>
    <property type="match status" value="1"/>
</dbReference>
<keyword evidence="8" id="KW-0131">Cell cycle</keyword>
<evidence type="ECO:0000259" key="13">
    <source>
        <dbReference type="PROSITE" id="PS51123"/>
    </source>
</evidence>
<evidence type="ECO:0000256" key="11">
    <source>
        <dbReference type="SAM" id="MobiDB-lite"/>
    </source>
</evidence>
<dbReference type="GO" id="GO:0051301">
    <property type="term" value="P:cell division"/>
    <property type="evidence" value="ECO:0007669"/>
    <property type="project" value="UniProtKB-KW"/>
</dbReference>
<keyword evidence="3 12" id="KW-0732">Signal</keyword>
<evidence type="ECO:0000256" key="7">
    <source>
        <dbReference type="ARBA" id="ARBA00023288"/>
    </source>
</evidence>
<keyword evidence="5" id="KW-0564">Palmitate</keyword>
<feature type="domain" description="OmpA-like" evidence="13">
    <location>
        <begin position="66"/>
        <end position="183"/>
    </location>
</feature>
<dbReference type="AlphaFoldDB" id="A0A932MQG4"/>
<dbReference type="InterPro" id="IPR014169">
    <property type="entry name" value="Pal_lipo_C"/>
</dbReference>
<proteinExistence type="inferred from homology"/>
<dbReference type="Gene3D" id="3.30.1330.60">
    <property type="entry name" value="OmpA-like domain"/>
    <property type="match status" value="1"/>
</dbReference>
<name>A0A932MQG4_UNCTE</name>
<keyword evidence="6" id="KW-0998">Cell outer membrane</keyword>
<protein>
    <recommendedName>
        <fullName evidence="9">Peptidoglycan-associated protein</fullName>
    </recommendedName>
</protein>
<feature type="region of interest" description="Disordered" evidence="11">
    <location>
        <begin position="32"/>
        <end position="57"/>
    </location>
</feature>
<comment type="subcellular location">
    <subcellularLocation>
        <location evidence="1">Cell outer membrane</location>
    </subcellularLocation>
</comment>
<dbReference type="InterPro" id="IPR036737">
    <property type="entry name" value="OmpA-like_sf"/>
</dbReference>
<evidence type="ECO:0000313" key="14">
    <source>
        <dbReference type="EMBL" id="MBI3128066.1"/>
    </source>
</evidence>
<dbReference type="GO" id="GO:0009279">
    <property type="term" value="C:cell outer membrane"/>
    <property type="evidence" value="ECO:0007669"/>
    <property type="project" value="UniProtKB-SubCell"/>
</dbReference>
<evidence type="ECO:0000256" key="10">
    <source>
        <dbReference type="PROSITE-ProRule" id="PRU00473"/>
    </source>
</evidence>
<dbReference type="PANTHER" id="PTHR30329:SF21">
    <property type="entry name" value="LIPOPROTEIN YIAD-RELATED"/>
    <property type="match status" value="1"/>
</dbReference>
<comment type="similarity">
    <text evidence="9">Belongs to the Pal lipoprotein family.</text>
</comment>
<evidence type="ECO:0000256" key="6">
    <source>
        <dbReference type="ARBA" id="ARBA00023237"/>
    </source>
</evidence>
<evidence type="ECO:0000256" key="4">
    <source>
        <dbReference type="ARBA" id="ARBA00023136"/>
    </source>
</evidence>
<dbReference type="Proteomes" id="UP000782312">
    <property type="component" value="Unassembled WGS sequence"/>
</dbReference>
<evidence type="ECO:0000256" key="12">
    <source>
        <dbReference type="SAM" id="SignalP"/>
    </source>
</evidence>
<dbReference type="PANTHER" id="PTHR30329">
    <property type="entry name" value="STATOR ELEMENT OF FLAGELLAR MOTOR COMPLEX"/>
    <property type="match status" value="1"/>
</dbReference>
<dbReference type="InterPro" id="IPR050330">
    <property type="entry name" value="Bact_OuterMem_StrucFunc"/>
</dbReference>
<organism evidence="14 15">
    <name type="scientific">Tectimicrobiota bacterium</name>
    <dbReference type="NCBI Taxonomy" id="2528274"/>
    <lineage>
        <taxon>Bacteria</taxon>
        <taxon>Pseudomonadati</taxon>
        <taxon>Nitrospinota/Tectimicrobiota group</taxon>
        <taxon>Candidatus Tectimicrobiota</taxon>
    </lineage>
</organism>
<dbReference type="InterPro" id="IPR006664">
    <property type="entry name" value="OMP_bac"/>
</dbReference>
<dbReference type="HAMAP" id="MF_02204">
    <property type="entry name" value="Pal"/>
    <property type="match status" value="1"/>
</dbReference>
<sequence>MSQAASWKRVGLAMLGVALLAVTTGCAQQTVKSDEAVTSAPGARAGQQEAGSMTEAERQRRREAFKSGLASFENDLVHFDFDKSEIRPDMRPIMDAKGKFLADNPTIKIQIEGHADERGTVQYNIALGHRRSQAAKDYLVSLGVDASRIETVSFGKERPLDPRRNELAWAKNRRAKFNVTGGIPAGMN</sequence>
<gene>
    <name evidence="9 14" type="primary">pal</name>
    <name evidence="14" type="ORF">HYZ11_10720</name>
</gene>
<dbReference type="EMBL" id="JACPUR010000023">
    <property type="protein sequence ID" value="MBI3128066.1"/>
    <property type="molecule type" value="Genomic_DNA"/>
</dbReference>
<dbReference type="Pfam" id="PF00691">
    <property type="entry name" value="OmpA"/>
    <property type="match status" value="1"/>
</dbReference>
<dbReference type="PROSITE" id="PS51123">
    <property type="entry name" value="OMPA_2"/>
    <property type="match status" value="1"/>
</dbReference>
<evidence type="ECO:0000256" key="2">
    <source>
        <dbReference type="ARBA" id="ARBA00022618"/>
    </source>
</evidence>
<evidence type="ECO:0000256" key="3">
    <source>
        <dbReference type="ARBA" id="ARBA00022729"/>
    </source>
</evidence>
<reference evidence="14" key="1">
    <citation type="submission" date="2020-07" db="EMBL/GenBank/DDBJ databases">
        <title>Huge and variable diversity of episymbiotic CPR bacteria and DPANN archaea in groundwater ecosystems.</title>
        <authorList>
            <person name="He C.Y."/>
            <person name="Keren R."/>
            <person name="Whittaker M."/>
            <person name="Farag I.F."/>
            <person name="Doudna J."/>
            <person name="Cate J.H.D."/>
            <person name="Banfield J.F."/>
        </authorList>
    </citation>
    <scope>NUCLEOTIDE SEQUENCE</scope>
    <source>
        <strain evidence="14">NC_groundwater_763_Ag_S-0.2um_68_21</strain>
    </source>
</reference>
<keyword evidence="2" id="KW-0132">Cell division</keyword>
<evidence type="ECO:0000256" key="9">
    <source>
        <dbReference type="HAMAP-Rule" id="MF_02204"/>
    </source>
</evidence>
<dbReference type="InterPro" id="IPR006665">
    <property type="entry name" value="OmpA-like"/>
</dbReference>
<dbReference type="InterPro" id="IPR039001">
    <property type="entry name" value="Pal"/>
</dbReference>
<feature type="chain" id="PRO_5036905788" description="Peptidoglycan-associated protein" evidence="12">
    <location>
        <begin position="28"/>
        <end position="188"/>
    </location>
</feature>